<accession>A0ABR0JVI8</accession>
<proteinExistence type="predicted"/>
<evidence type="ECO:0000313" key="3">
    <source>
        <dbReference type="Proteomes" id="UP001345013"/>
    </source>
</evidence>
<organism evidence="2 3">
    <name type="scientific">Lithohypha guttulata</name>
    <dbReference type="NCBI Taxonomy" id="1690604"/>
    <lineage>
        <taxon>Eukaryota</taxon>
        <taxon>Fungi</taxon>
        <taxon>Dikarya</taxon>
        <taxon>Ascomycota</taxon>
        <taxon>Pezizomycotina</taxon>
        <taxon>Eurotiomycetes</taxon>
        <taxon>Chaetothyriomycetidae</taxon>
        <taxon>Chaetothyriales</taxon>
        <taxon>Trichomeriaceae</taxon>
        <taxon>Lithohypha</taxon>
    </lineage>
</organism>
<dbReference type="EMBL" id="JAVRRG010000342">
    <property type="protein sequence ID" value="KAK5072256.1"/>
    <property type="molecule type" value="Genomic_DNA"/>
</dbReference>
<name>A0ABR0JVI8_9EURO</name>
<protein>
    <submittedName>
        <fullName evidence="2">Uncharacterized protein</fullName>
    </submittedName>
</protein>
<dbReference type="Proteomes" id="UP001345013">
    <property type="component" value="Unassembled WGS sequence"/>
</dbReference>
<comment type="caution">
    <text evidence="2">The sequence shown here is derived from an EMBL/GenBank/DDBJ whole genome shotgun (WGS) entry which is preliminary data.</text>
</comment>
<keyword evidence="3" id="KW-1185">Reference proteome</keyword>
<sequence>MAPSESTHFNTARPHVGNPATNFGPDEYLDPNTTTHSTESYDVACISDFVSETLRKHQVSLVDCATAANSDPDSRLAVMRSLQKMSNQRYEVIFPEHSALKPKDDDDGDREVLQEIQKAKHWSEICGIQIQAGGLSQLQKGLDKNRQLCGKQITEGVMTEFEALDDIQEQGRHDMLKFFYGGYHKMSAETYKQKAPEIHELSNSREVNIRSMVATVQRRALHHCHQREEAGRDLPASQIVIFVLPGILHEGPRVAELIKEHQKELSGWKKKGYSLHWMFCCFSLDREAGESMRALDTTKHAEQDNVDTVYLDPRLVERGIPPELLSKILLAGTDRKFDDKPSNASSYYSSPGRAIGDSQRLFFQAHPRRQTEQKALSSSLTGPPAYEN</sequence>
<evidence type="ECO:0000256" key="1">
    <source>
        <dbReference type="SAM" id="MobiDB-lite"/>
    </source>
</evidence>
<evidence type="ECO:0000313" key="2">
    <source>
        <dbReference type="EMBL" id="KAK5072256.1"/>
    </source>
</evidence>
<gene>
    <name evidence="2" type="ORF">LTR24_010502</name>
</gene>
<feature type="compositionally biased region" description="Polar residues" evidence="1">
    <location>
        <begin position="1"/>
        <end position="10"/>
    </location>
</feature>
<reference evidence="2 3" key="1">
    <citation type="submission" date="2023-08" db="EMBL/GenBank/DDBJ databases">
        <title>Black Yeasts Isolated from many extreme environments.</title>
        <authorList>
            <person name="Coleine C."/>
            <person name="Stajich J.E."/>
            <person name="Selbmann L."/>
        </authorList>
    </citation>
    <scope>NUCLEOTIDE SEQUENCE [LARGE SCALE GENOMIC DNA]</scope>
    <source>
        <strain evidence="2 3">CCFEE 5885</strain>
    </source>
</reference>
<feature type="region of interest" description="Disordered" evidence="1">
    <location>
        <begin position="1"/>
        <end position="35"/>
    </location>
</feature>
<feature type="region of interest" description="Disordered" evidence="1">
    <location>
        <begin position="366"/>
        <end position="388"/>
    </location>
</feature>